<feature type="domain" description="RNA polymerase sigma-70 region 2" evidence="6">
    <location>
        <begin position="32"/>
        <end position="93"/>
    </location>
</feature>
<evidence type="ECO:0000256" key="2">
    <source>
        <dbReference type="ARBA" id="ARBA00023015"/>
    </source>
</evidence>
<dbReference type="Proteomes" id="UP000092698">
    <property type="component" value="Chromosome"/>
</dbReference>
<dbReference type="Gene3D" id="1.10.1740.10">
    <property type="match status" value="1"/>
</dbReference>
<organism evidence="8 9">
    <name type="scientific">Paraurantiacibacter namhicola</name>
    <dbReference type="NCBI Taxonomy" id="645517"/>
    <lineage>
        <taxon>Bacteria</taxon>
        <taxon>Pseudomonadati</taxon>
        <taxon>Pseudomonadota</taxon>
        <taxon>Alphaproteobacteria</taxon>
        <taxon>Sphingomonadales</taxon>
        <taxon>Erythrobacteraceae</taxon>
        <taxon>Paraurantiacibacter</taxon>
    </lineage>
</organism>
<dbReference type="NCBIfam" id="TIGR02937">
    <property type="entry name" value="sigma70-ECF"/>
    <property type="match status" value="1"/>
</dbReference>
<proteinExistence type="inferred from homology"/>
<dbReference type="InterPro" id="IPR036388">
    <property type="entry name" value="WH-like_DNA-bd_sf"/>
</dbReference>
<evidence type="ECO:0000313" key="8">
    <source>
        <dbReference type="EMBL" id="ANU07816.1"/>
    </source>
</evidence>
<sequence>MQDEADPLDRLIKAARSGDARAYHAFLAEAAERLRAFVRRRMPDAAQMEDIVQQCLIALHEKRSTLDPARPVAPWMYTIARYKLADHWRAASRFAPMEAAGEPEVPPDELAAADVAQLLQMLPAAQADAIRMTRIEGLTMEEAGQRAGASTSAMKVRVHRGMETLRNSVAEDME</sequence>
<dbReference type="GO" id="GO:0006352">
    <property type="term" value="P:DNA-templated transcription initiation"/>
    <property type="evidence" value="ECO:0007669"/>
    <property type="project" value="InterPro"/>
</dbReference>
<dbReference type="Pfam" id="PF08281">
    <property type="entry name" value="Sigma70_r4_2"/>
    <property type="match status" value="1"/>
</dbReference>
<dbReference type="InterPro" id="IPR013325">
    <property type="entry name" value="RNA_pol_sigma_r2"/>
</dbReference>
<gene>
    <name evidence="8" type="primary">carQ</name>
    <name evidence="8" type="ORF">A6F65_01513</name>
</gene>
<name>A0A1C7D8J6_9SPHN</name>
<dbReference type="CDD" id="cd06171">
    <property type="entry name" value="Sigma70_r4"/>
    <property type="match status" value="1"/>
</dbReference>
<comment type="similarity">
    <text evidence="1">Belongs to the sigma-70 factor family. ECF subfamily.</text>
</comment>
<evidence type="ECO:0000256" key="4">
    <source>
        <dbReference type="ARBA" id="ARBA00023125"/>
    </source>
</evidence>
<keyword evidence="5" id="KW-0804">Transcription</keyword>
<dbReference type="SUPFAM" id="SSF88659">
    <property type="entry name" value="Sigma3 and sigma4 domains of RNA polymerase sigma factors"/>
    <property type="match status" value="1"/>
</dbReference>
<dbReference type="PANTHER" id="PTHR43133">
    <property type="entry name" value="RNA POLYMERASE ECF-TYPE SIGMA FACTO"/>
    <property type="match status" value="1"/>
</dbReference>
<evidence type="ECO:0000259" key="6">
    <source>
        <dbReference type="Pfam" id="PF04542"/>
    </source>
</evidence>
<evidence type="ECO:0000313" key="9">
    <source>
        <dbReference type="Proteomes" id="UP000092698"/>
    </source>
</evidence>
<evidence type="ECO:0000256" key="5">
    <source>
        <dbReference type="ARBA" id="ARBA00023163"/>
    </source>
</evidence>
<keyword evidence="4" id="KW-0238">DNA-binding</keyword>
<evidence type="ECO:0000256" key="1">
    <source>
        <dbReference type="ARBA" id="ARBA00010641"/>
    </source>
</evidence>
<dbReference type="Pfam" id="PF04542">
    <property type="entry name" value="Sigma70_r2"/>
    <property type="match status" value="1"/>
</dbReference>
<evidence type="ECO:0000259" key="7">
    <source>
        <dbReference type="Pfam" id="PF08281"/>
    </source>
</evidence>
<reference evidence="8 9" key="1">
    <citation type="submission" date="2016-07" db="EMBL/GenBank/DDBJ databases">
        <title>Complete genome sequence of Altererythrobacter namhicola JCM 16345T, containing esterase-encoding genes.</title>
        <authorList>
            <person name="Cheng H."/>
            <person name="Wu Y.-H."/>
            <person name="Jian S.-L."/>
            <person name="Huo Y.-Y."/>
            <person name="Wang C.-S."/>
            <person name="Xu X.-W."/>
        </authorList>
    </citation>
    <scope>NUCLEOTIDE SEQUENCE [LARGE SCALE GENOMIC DNA]</scope>
    <source>
        <strain evidence="8 9">JCM 16345</strain>
    </source>
</reference>
<accession>A0A1C7D8J6</accession>
<keyword evidence="2" id="KW-0805">Transcription regulation</keyword>
<dbReference type="InterPro" id="IPR007627">
    <property type="entry name" value="RNA_pol_sigma70_r2"/>
</dbReference>
<evidence type="ECO:0000256" key="3">
    <source>
        <dbReference type="ARBA" id="ARBA00023082"/>
    </source>
</evidence>
<feature type="domain" description="RNA polymerase sigma factor 70 region 4 type 2" evidence="7">
    <location>
        <begin position="115"/>
        <end position="165"/>
    </location>
</feature>
<dbReference type="InterPro" id="IPR013324">
    <property type="entry name" value="RNA_pol_sigma_r3/r4-like"/>
</dbReference>
<dbReference type="KEGG" id="anh:A6F65_01513"/>
<dbReference type="EMBL" id="CP016545">
    <property type="protein sequence ID" value="ANU07816.1"/>
    <property type="molecule type" value="Genomic_DNA"/>
</dbReference>
<dbReference type="InterPro" id="IPR013249">
    <property type="entry name" value="RNA_pol_sigma70_r4_t2"/>
</dbReference>
<protein>
    <submittedName>
        <fullName evidence="8">RNA polymerase sigma factor CarQ</fullName>
    </submittedName>
</protein>
<dbReference type="STRING" id="645517.A6F65_01513"/>
<dbReference type="SUPFAM" id="SSF88946">
    <property type="entry name" value="Sigma2 domain of RNA polymerase sigma factors"/>
    <property type="match status" value="1"/>
</dbReference>
<dbReference type="PANTHER" id="PTHR43133:SF58">
    <property type="entry name" value="ECF RNA POLYMERASE SIGMA FACTOR SIGD"/>
    <property type="match status" value="1"/>
</dbReference>
<dbReference type="GO" id="GO:0016987">
    <property type="term" value="F:sigma factor activity"/>
    <property type="evidence" value="ECO:0007669"/>
    <property type="project" value="UniProtKB-KW"/>
</dbReference>
<dbReference type="Gene3D" id="1.10.10.10">
    <property type="entry name" value="Winged helix-like DNA-binding domain superfamily/Winged helix DNA-binding domain"/>
    <property type="match status" value="1"/>
</dbReference>
<keyword evidence="3" id="KW-0731">Sigma factor</keyword>
<dbReference type="InterPro" id="IPR039425">
    <property type="entry name" value="RNA_pol_sigma-70-like"/>
</dbReference>
<keyword evidence="9" id="KW-1185">Reference proteome</keyword>
<dbReference type="GO" id="GO:0003677">
    <property type="term" value="F:DNA binding"/>
    <property type="evidence" value="ECO:0007669"/>
    <property type="project" value="UniProtKB-KW"/>
</dbReference>
<dbReference type="RefSeq" id="WP_067787355.1">
    <property type="nucleotide sequence ID" value="NZ_CP016545.1"/>
</dbReference>
<dbReference type="AlphaFoldDB" id="A0A1C7D8J6"/>
<dbReference type="InterPro" id="IPR014284">
    <property type="entry name" value="RNA_pol_sigma-70_dom"/>
</dbReference>